<protein>
    <submittedName>
        <fullName evidence="3">ABC transporter permease</fullName>
    </submittedName>
</protein>
<evidence type="ECO:0000256" key="2">
    <source>
        <dbReference type="SAM" id="Phobius"/>
    </source>
</evidence>
<dbReference type="AlphaFoldDB" id="A0A9X3NTH1"/>
<organism evidence="3 4">
    <name type="scientific">Streptomonospora mangrovi</name>
    <dbReference type="NCBI Taxonomy" id="2883123"/>
    <lineage>
        <taxon>Bacteria</taxon>
        <taxon>Bacillati</taxon>
        <taxon>Actinomycetota</taxon>
        <taxon>Actinomycetes</taxon>
        <taxon>Streptosporangiales</taxon>
        <taxon>Nocardiopsidaceae</taxon>
        <taxon>Streptomonospora</taxon>
    </lineage>
</organism>
<feature type="compositionally biased region" description="Low complexity" evidence="1">
    <location>
        <begin position="9"/>
        <end position="20"/>
    </location>
</feature>
<dbReference type="Pfam" id="PF12730">
    <property type="entry name" value="ABC2_membrane_4"/>
    <property type="match status" value="1"/>
</dbReference>
<feature type="transmembrane region" description="Helical" evidence="2">
    <location>
        <begin position="200"/>
        <end position="219"/>
    </location>
</feature>
<keyword evidence="2" id="KW-1133">Transmembrane helix</keyword>
<feature type="transmembrane region" description="Helical" evidence="2">
    <location>
        <begin position="259"/>
        <end position="279"/>
    </location>
</feature>
<feature type="transmembrane region" description="Helical" evidence="2">
    <location>
        <begin position="172"/>
        <end position="194"/>
    </location>
</feature>
<evidence type="ECO:0000256" key="1">
    <source>
        <dbReference type="SAM" id="MobiDB-lite"/>
    </source>
</evidence>
<feature type="transmembrane region" description="Helical" evidence="2">
    <location>
        <begin position="46"/>
        <end position="67"/>
    </location>
</feature>
<feature type="transmembrane region" description="Helical" evidence="2">
    <location>
        <begin position="134"/>
        <end position="160"/>
    </location>
</feature>
<proteinExistence type="predicted"/>
<keyword evidence="4" id="KW-1185">Reference proteome</keyword>
<keyword evidence="2" id="KW-0812">Transmembrane</keyword>
<gene>
    <name evidence="3" type="ORF">LG943_26795</name>
</gene>
<dbReference type="EMBL" id="JAJAQC010000088">
    <property type="protein sequence ID" value="MDA0567901.1"/>
    <property type="molecule type" value="Genomic_DNA"/>
</dbReference>
<dbReference type="Proteomes" id="UP001140076">
    <property type="component" value="Unassembled WGS sequence"/>
</dbReference>
<dbReference type="RefSeq" id="WP_270075137.1">
    <property type="nucleotide sequence ID" value="NZ_JAJAQC010000088.1"/>
</dbReference>
<comment type="caution">
    <text evidence="3">The sequence shown here is derived from an EMBL/GenBank/DDBJ whole genome shotgun (WGS) entry which is preliminary data.</text>
</comment>
<name>A0A9X3NTH1_9ACTN</name>
<feature type="transmembrane region" description="Helical" evidence="2">
    <location>
        <begin position="93"/>
        <end position="114"/>
    </location>
</feature>
<evidence type="ECO:0000313" key="3">
    <source>
        <dbReference type="EMBL" id="MDA0567901.1"/>
    </source>
</evidence>
<keyword evidence="2" id="KW-0472">Membrane</keyword>
<reference evidence="3" key="1">
    <citation type="submission" date="2021-10" db="EMBL/GenBank/DDBJ databases">
        <title>Streptomonospora sp. nov., isolated from mangrove soil.</title>
        <authorList>
            <person name="Chen X."/>
            <person name="Ge X."/>
            <person name="Liu W."/>
        </authorList>
    </citation>
    <scope>NUCLEOTIDE SEQUENCE</scope>
    <source>
        <strain evidence="3">S1-112</strain>
    </source>
</reference>
<feature type="region of interest" description="Disordered" evidence="1">
    <location>
        <begin position="1"/>
        <end position="25"/>
    </location>
</feature>
<accession>A0A9X3NTH1</accession>
<sequence length="284" mass="29170">MTASATDHPGTAAGRRAAPAPAAPPRTRAFRRAVAMEWTKLASVRTTWWCLGLGFATMIAFGLLMGFSAADRIADDPAAAGTFSYSQVTSQGVFYLVQFIVLILAALAATNEYANRGVTTTLLAVPQRGRVLAARALVTAGLGFVAGAVTTALGIAAVRVVIGPYAPLHADYALTTVLGSGLCMALFAVLFVGLGTALRGTAGTIGLGFLLLLGVPLVLQLSGVQALNDAAAYFPGIAGIEFYAAGDVGFYTAPHDGPINLAVVVGWAAAAMIVGWTELRLRDA</sequence>
<evidence type="ECO:0000313" key="4">
    <source>
        <dbReference type="Proteomes" id="UP001140076"/>
    </source>
</evidence>